<dbReference type="Pfam" id="PF08668">
    <property type="entry name" value="HDOD"/>
    <property type="match status" value="1"/>
</dbReference>
<evidence type="ECO:0000259" key="2">
    <source>
        <dbReference type="PROSITE" id="PS51833"/>
    </source>
</evidence>
<evidence type="ECO:0000313" key="3">
    <source>
        <dbReference type="EMBL" id="QGG94665.1"/>
    </source>
</evidence>
<proteinExistence type="predicted"/>
<name>A0A5Q2RN95_9ACTN</name>
<reference evidence="3 4" key="1">
    <citation type="submission" date="2019-11" db="EMBL/GenBank/DDBJ databases">
        <authorList>
            <person name="He Y."/>
        </authorList>
    </citation>
    <scope>NUCLEOTIDE SEQUENCE [LARGE SCALE GENOMIC DNA]</scope>
    <source>
        <strain evidence="3 4">SCSIO 58843</strain>
    </source>
</reference>
<dbReference type="KEGG" id="atq:GH723_05825"/>
<accession>A0A5Q2RN95</accession>
<dbReference type="RefSeq" id="WP_153758771.1">
    <property type="nucleotide sequence ID" value="NZ_CP045851.1"/>
</dbReference>
<dbReference type="Gene3D" id="1.10.3210.10">
    <property type="entry name" value="Hypothetical protein af1432"/>
    <property type="match status" value="1"/>
</dbReference>
<dbReference type="Proteomes" id="UP000334019">
    <property type="component" value="Chromosome"/>
</dbReference>
<feature type="domain" description="HDOD" evidence="2">
    <location>
        <begin position="239"/>
        <end position="431"/>
    </location>
</feature>
<dbReference type="InterPro" id="IPR052340">
    <property type="entry name" value="RNase_Y/CdgJ"/>
</dbReference>
<dbReference type="AlphaFoldDB" id="A0A5Q2RN95"/>
<evidence type="ECO:0000256" key="1">
    <source>
        <dbReference type="SAM" id="MobiDB-lite"/>
    </source>
</evidence>
<dbReference type="EMBL" id="CP045851">
    <property type="protein sequence ID" value="QGG94665.1"/>
    <property type="molecule type" value="Genomic_DNA"/>
</dbReference>
<gene>
    <name evidence="3" type="ORF">GH723_05825</name>
</gene>
<feature type="compositionally biased region" description="Basic residues" evidence="1">
    <location>
        <begin position="1"/>
        <end position="16"/>
    </location>
</feature>
<dbReference type="InterPro" id="IPR013976">
    <property type="entry name" value="HDOD"/>
</dbReference>
<sequence length="444" mass="48300">MSDRRPRTRFRSRSRRRVAEEAPATPDWTDVVAEAPLHPITVGDAGGGTTYIGRAPVFDRRLDVCGYHLIVDRLDDDGHAAGDASRQLLTRALLEVGLDSLIGGRTGFVEVTVDLLAEGLHHALPAHRMMIEVAGRIDAAGEEVLRAVRDEGYPLIVGSLAACERPDRVLPIAGGLRADVRVGELEAASEALARHNPRGKLLVTGLAHSAEVEPCRAAGATWLRGDVLRPVERIDEPTVPANRVAVLQLLAELERPDVEVDDIDALISIDLGMSYKVLRMANSSYLALERRVERTRDAVVYLGIDTVRAVAALLALSEATDHPPEIVHQSLLRARHCEEILLLTHPSAAHAGFTTGLFSALDLLLGLSVEQVLHRIPVSDEIAEALRSRQGVIGRTLDVVIAYERHDLDRLARGRIEPATVVSGYRNALAWVSRITRGLEPAPV</sequence>
<feature type="region of interest" description="Disordered" evidence="1">
    <location>
        <begin position="1"/>
        <end position="25"/>
    </location>
</feature>
<organism evidence="3 4">
    <name type="scientific">Actinomarinicola tropica</name>
    <dbReference type="NCBI Taxonomy" id="2789776"/>
    <lineage>
        <taxon>Bacteria</taxon>
        <taxon>Bacillati</taxon>
        <taxon>Actinomycetota</taxon>
        <taxon>Acidimicrobiia</taxon>
        <taxon>Acidimicrobiales</taxon>
        <taxon>Iamiaceae</taxon>
        <taxon>Actinomarinicola</taxon>
    </lineage>
</organism>
<dbReference type="SUPFAM" id="SSF109604">
    <property type="entry name" value="HD-domain/PDEase-like"/>
    <property type="match status" value="1"/>
</dbReference>
<keyword evidence="4" id="KW-1185">Reference proteome</keyword>
<dbReference type="PANTHER" id="PTHR33525:SF4">
    <property type="entry name" value="CYCLIC DI-GMP PHOSPHODIESTERASE CDGJ"/>
    <property type="match status" value="1"/>
</dbReference>
<protein>
    <submittedName>
        <fullName evidence="3">HDOD domain-containing protein</fullName>
    </submittedName>
</protein>
<dbReference type="PROSITE" id="PS51833">
    <property type="entry name" value="HDOD"/>
    <property type="match status" value="1"/>
</dbReference>
<dbReference type="InterPro" id="IPR014408">
    <property type="entry name" value="dGMP_Pdiesterase_EAL/HD-GYP"/>
</dbReference>
<evidence type="ECO:0000313" key="4">
    <source>
        <dbReference type="Proteomes" id="UP000334019"/>
    </source>
</evidence>
<dbReference type="PANTHER" id="PTHR33525">
    <property type="match status" value="1"/>
</dbReference>
<dbReference type="PIRSF" id="PIRSF003180">
    <property type="entry name" value="DiGMPpdiest_YuxH"/>
    <property type="match status" value="1"/>
</dbReference>